<keyword evidence="2" id="KW-0378">Hydrolase</keyword>
<dbReference type="InterPro" id="IPR002925">
    <property type="entry name" value="Dienelactn_hydro"/>
</dbReference>
<reference evidence="2 3" key="1">
    <citation type="submission" date="2018-12" db="EMBL/GenBank/DDBJ databases">
        <authorList>
            <consortium name="Pathogen Informatics"/>
        </authorList>
    </citation>
    <scope>NUCLEOTIDE SEQUENCE [LARGE SCALE GENOMIC DNA]</scope>
    <source>
        <strain evidence="2 3">NCTC5773</strain>
    </source>
</reference>
<dbReference type="EMBL" id="LR134141">
    <property type="protein sequence ID" value="VEA07926.1"/>
    <property type="molecule type" value="Genomic_DNA"/>
</dbReference>
<name>A0A6D2GFU6_SALER</name>
<organism evidence="2 3">
    <name type="scientific">Salmonella enterica subsp. salamae</name>
    <dbReference type="NCBI Taxonomy" id="59202"/>
    <lineage>
        <taxon>Bacteria</taxon>
        <taxon>Pseudomonadati</taxon>
        <taxon>Pseudomonadota</taxon>
        <taxon>Gammaproteobacteria</taxon>
        <taxon>Enterobacterales</taxon>
        <taxon>Enterobacteriaceae</taxon>
        <taxon>Salmonella</taxon>
    </lineage>
</organism>
<dbReference type="InterPro" id="IPR051049">
    <property type="entry name" value="Dienelactone_hydrolase-like"/>
</dbReference>
<dbReference type="PANTHER" id="PTHR46623">
    <property type="entry name" value="CARBOXYMETHYLENEBUTENOLIDASE-RELATED"/>
    <property type="match status" value="1"/>
</dbReference>
<evidence type="ECO:0000259" key="1">
    <source>
        <dbReference type="Pfam" id="PF01738"/>
    </source>
</evidence>
<evidence type="ECO:0000313" key="2">
    <source>
        <dbReference type="EMBL" id="VEA07926.1"/>
    </source>
</evidence>
<dbReference type="SUPFAM" id="SSF53474">
    <property type="entry name" value="alpha/beta-Hydrolases"/>
    <property type="match status" value="1"/>
</dbReference>
<gene>
    <name evidence="2" type="primary">dlhH</name>
    <name evidence="2" type="ORF">NCTC5773_05022</name>
</gene>
<dbReference type="Proteomes" id="UP000267858">
    <property type="component" value="Chromosome"/>
</dbReference>
<dbReference type="Gene3D" id="3.40.50.1820">
    <property type="entry name" value="alpha/beta hydrolase"/>
    <property type="match status" value="1"/>
</dbReference>
<dbReference type="EC" id="3.1.1.45" evidence="2"/>
<accession>A0A6D2GFU6</accession>
<protein>
    <submittedName>
        <fullName evidence="2">Dienelactone hydrolase</fullName>
        <ecNumber evidence="2">3.1.1.45</ecNumber>
    </submittedName>
</protein>
<dbReference type="InterPro" id="IPR029058">
    <property type="entry name" value="AB_hydrolase_fold"/>
</dbReference>
<proteinExistence type="predicted"/>
<dbReference type="GO" id="GO:0008806">
    <property type="term" value="F:carboxymethylenebutenolidase activity"/>
    <property type="evidence" value="ECO:0007669"/>
    <property type="project" value="UniProtKB-EC"/>
</dbReference>
<feature type="domain" description="Dienelactone hydrolase" evidence="1">
    <location>
        <begin position="2"/>
        <end position="208"/>
    </location>
</feature>
<dbReference type="Pfam" id="PF01738">
    <property type="entry name" value="DLH"/>
    <property type="match status" value="1"/>
</dbReference>
<dbReference type="AlphaFoldDB" id="A0A6D2GFU6"/>
<sequence length="213" mass="23416">MVIVVQEIFGIHEHIRDICRRLALEGYLAIAPELYFREGDPNDFADIPTLLSGLVAKVPDSQVLADLDHVASWASRNGGDAHRLMITGFCWGGRITWLYAAHNPQLKAAVAWYGKLVGDTSLNSPKHPVDIATDLNAPVLGLYGGQDTSIPQESVETMRQALRAANAKAEIVVYPDAGHAFNADYRPGYHEASAKDGWQRMLEWFAQYGGKKG</sequence>
<dbReference type="PANTHER" id="PTHR46623:SF6">
    <property type="entry name" value="ALPHA_BETA-HYDROLASES SUPERFAMILY PROTEIN"/>
    <property type="match status" value="1"/>
</dbReference>
<evidence type="ECO:0000313" key="3">
    <source>
        <dbReference type="Proteomes" id="UP000267858"/>
    </source>
</evidence>